<dbReference type="RefSeq" id="WP_347436613.1">
    <property type="nucleotide sequence ID" value="NZ_CP089291.1"/>
</dbReference>
<evidence type="ECO:0000313" key="12">
    <source>
        <dbReference type="Proteomes" id="UP000830167"/>
    </source>
</evidence>
<feature type="domain" description="Glycosyltransferase 2-like" evidence="10">
    <location>
        <begin position="6"/>
        <end position="126"/>
    </location>
</feature>
<comment type="catalytic activity">
    <reaction evidence="9">
        <text>an NDP-alpha-D-glucose + (2R)-3-phosphoglycerate = (2R)-2-O-(alpha-D-glucopyranosyl)-3-phospho-glycerate + a ribonucleoside 5'-diphosphate + H(+)</text>
        <dbReference type="Rhea" id="RHEA:47244"/>
        <dbReference type="ChEBI" id="CHEBI:15378"/>
        <dbReference type="ChEBI" id="CHEBI:57930"/>
        <dbReference type="ChEBI" id="CHEBI:58272"/>
        <dbReference type="ChEBI" id="CHEBI:62600"/>
        <dbReference type="ChEBI" id="CHEBI:76533"/>
        <dbReference type="EC" id="2.4.1.266"/>
    </reaction>
    <physiologicalReaction direction="left-to-right" evidence="9">
        <dbReference type="Rhea" id="RHEA:47245"/>
    </physiologicalReaction>
</comment>
<comment type="cofactor">
    <cofactor evidence="1">
        <name>Mg(2+)</name>
        <dbReference type="ChEBI" id="CHEBI:18420"/>
    </cofactor>
</comment>
<dbReference type="Proteomes" id="UP000830167">
    <property type="component" value="Chromosome"/>
</dbReference>
<keyword evidence="4" id="KW-0808">Transferase</keyword>
<proteinExistence type="inferred from homology"/>
<evidence type="ECO:0000256" key="9">
    <source>
        <dbReference type="ARBA" id="ARBA00048997"/>
    </source>
</evidence>
<dbReference type="CDD" id="cd04179">
    <property type="entry name" value="DPM_DPG-synthase_like"/>
    <property type="match status" value="1"/>
</dbReference>
<dbReference type="EC" id="2.4.1.266" evidence="6"/>
<dbReference type="EMBL" id="CP089291">
    <property type="protein sequence ID" value="UOF89917.1"/>
    <property type="molecule type" value="Genomic_DNA"/>
</dbReference>
<keyword evidence="5" id="KW-0460">Magnesium</keyword>
<evidence type="ECO:0000256" key="8">
    <source>
        <dbReference type="ARBA" id="ARBA00048689"/>
    </source>
</evidence>
<keyword evidence="12" id="KW-1185">Reference proteome</keyword>
<organism evidence="11 12">
    <name type="scientific">Fodinisporobacter ferrooxydans</name>
    <dbReference type="NCBI Taxonomy" id="2901836"/>
    <lineage>
        <taxon>Bacteria</taxon>
        <taxon>Bacillati</taxon>
        <taxon>Bacillota</taxon>
        <taxon>Bacilli</taxon>
        <taxon>Bacillales</taxon>
        <taxon>Alicyclobacillaceae</taxon>
        <taxon>Fodinisporobacter</taxon>
    </lineage>
</organism>
<dbReference type="InterPro" id="IPR029044">
    <property type="entry name" value="Nucleotide-diphossugar_trans"/>
</dbReference>
<sequence>MTLRVSAIIPAYNEADQITDTIRGLQNMPEIAEIWVVDDGSRDQTADLAKHAGASVLRFSKNMGKAAAAWAGIRQAKEEWLLFCDADLGASVQGIHPLFAPLERGEADMTIGVLPTICSKQGFGITKGIARAGIHHCTTYTCMAPLSGQRVLRREMFTQIESLARGYGMEVGLTIDALRLGCRMSEVPIDVSHRLYGRTWNGAIHRGKQLLDVLQALHSRYLEV</sequence>
<dbReference type="InterPro" id="IPR001173">
    <property type="entry name" value="Glyco_trans_2-like"/>
</dbReference>
<evidence type="ECO:0000256" key="1">
    <source>
        <dbReference type="ARBA" id="ARBA00001946"/>
    </source>
</evidence>
<dbReference type="SUPFAM" id="SSF53448">
    <property type="entry name" value="Nucleotide-diphospho-sugar transferases"/>
    <property type="match status" value="1"/>
</dbReference>
<evidence type="ECO:0000256" key="3">
    <source>
        <dbReference type="ARBA" id="ARBA00022676"/>
    </source>
</evidence>
<protein>
    <recommendedName>
        <fullName evidence="7">Glucosyl-3-phosphoglycerate synthase</fullName>
        <ecNumber evidence="6">2.4.1.266</ecNumber>
    </recommendedName>
</protein>
<accession>A0ABY4CKF3</accession>
<dbReference type="Gene3D" id="3.90.550.10">
    <property type="entry name" value="Spore Coat Polysaccharide Biosynthesis Protein SpsA, Chain A"/>
    <property type="match status" value="1"/>
</dbReference>
<dbReference type="InterPro" id="IPR050256">
    <property type="entry name" value="Glycosyltransferase_2"/>
</dbReference>
<comment type="similarity">
    <text evidence="2">Belongs to the glycosyltransferase 2 family.</text>
</comment>
<dbReference type="PANTHER" id="PTHR48090">
    <property type="entry name" value="UNDECAPRENYL-PHOSPHATE 4-DEOXY-4-FORMAMIDO-L-ARABINOSE TRANSFERASE-RELATED"/>
    <property type="match status" value="1"/>
</dbReference>
<name>A0ABY4CKF3_9BACL</name>
<evidence type="ECO:0000256" key="7">
    <source>
        <dbReference type="ARBA" id="ARBA00040894"/>
    </source>
</evidence>
<evidence type="ECO:0000256" key="2">
    <source>
        <dbReference type="ARBA" id="ARBA00006739"/>
    </source>
</evidence>
<gene>
    <name evidence="11" type="ORF">LSG31_18915</name>
</gene>
<reference evidence="11" key="1">
    <citation type="submission" date="2021-12" db="EMBL/GenBank/DDBJ databases">
        <title>Alicyclobacillaceae gen. nov., sp. nov., isolated from chalcocite enrichment system.</title>
        <authorList>
            <person name="Jiang Z."/>
        </authorList>
    </citation>
    <scope>NUCLEOTIDE SEQUENCE</scope>
    <source>
        <strain evidence="11">MYW30-H2</strain>
    </source>
</reference>
<evidence type="ECO:0000259" key="10">
    <source>
        <dbReference type="Pfam" id="PF00535"/>
    </source>
</evidence>
<evidence type="ECO:0000256" key="6">
    <source>
        <dbReference type="ARBA" id="ARBA00039022"/>
    </source>
</evidence>
<keyword evidence="3" id="KW-0328">Glycosyltransferase</keyword>
<comment type="catalytic activity">
    <reaction evidence="8">
        <text>(2R)-3-phosphoglycerate + UDP-alpha-D-glucose = (2R)-2-O-(alpha-D-glucopyranosyl)-3-phospho-glycerate + UDP + H(+)</text>
        <dbReference type="Rhea" id="RHEA:31319"/>
        <dbReference type="ChEBI" id="CHEBI:15378"/>
        <dbReference type="ChEBI" id="CHEBI:58223"/>
        <dbReference type="ChEBI" id="CHEBI:58272"/>
        <dbReference type="ChEBI" id="CHEBI:58885"/>
        <dbReference type="ChEBI" id="CHEBI:62600"/>
        <dbReference type="EC" id="2.4.1.266"/>
    </reaction>
    <physiologicalReaction direction="left-to-right" evidence="8">
        <dbReference type="Rhea" id="RHEA:31320"/>
    </physiologicalReaction>
</comment>
<evidence type="ECO:0000313" key="11">
    <source>
        <dbReference type="EMBL" id="UOF89917.1"/>
    </source>
</evidence>
<evidence type="ECO:0000256" key="4">
    <source>
        <dbReference type="ARBA" id="ARBA00022679"/>
    </source>
</evidence>
<evidence type="ECO:0000256" key="5">
    <source>
        <dbReference type="ARBA" id="ARBA00022842"/>
    </source>
</evidence>
<dbReference type="Pfam" id="PF00535">
    <property type="entry name" value="Glycos_transf_2"/>
    <property type="match status" value="1"/>
</dbReference>
<dbReference type="PANTHER" id="PTHR48090:SF10">
    <property type="entry name" value="GLUCOSYL-3-PHOSPHOGLYCERATE SYNTHASE"/>
    <property type="match status" value="1"/>
</dbReference>